<sequence>DRRRSPRIRPAARAHGRALRSAVDRGTARLGSQHDDAPHRGRDAWPPGGDARGDRPRPADPSGGRPAARPAGAVGPGARSGFRPGADGRRRPARLRAGRARPRCAGGRPGARRVGRRAGVARRPRRWGRLRRLPRRARPSPRAASRLRRLLRGPRASLRRPARGLRAGPEGGRSAAAARRAAGGAGAAGGLGRRARRGGVRRPARLLPGRAPAHRDARAAARGRIRRRQLAARSLAASLRLGPVDARRARHHGLRRGRPRRHAVLDPPRVRPWPLRVAGRSRVRAHPARRAGFARPARVPEPSVGERDRPLAAVLRLAAAAPEIGVSRRLRLDRRRRPVSRPQRRAAVGGAHLRRRDDVQPPHRAADGTRDASDRGRAGGRPAAGGVERGYAPAARRRGHRRRPRRAAGHPLGRRVVRLLPDLRRGQPDGRPAVGGAARRPARRRRPARGRRLRAAARVAAREGAPARAQVLAARAAVPGDGGAPAGRPVRDLPRRQAGRRRSGRPERRGGADAGGL</sequence>
<dbReference type="EC" id="3.4.17.19" evidence="2"/>
<feature type="compositionally biased region" description="Basic residues" evidence="1">
    <location>
        <begin position="335"/>
        <end position="344"/>
    </location>
</feature>
<name>A0A6J4SH89_9ACTN</name>
<feature type="region of interest" description="Disordered" evidence="1">
    <location>
        <begin position="1"/>
        <end position="225"/>
    </location>
</feature>
<dbReference type="AlphaFoldDB" id="A0A6J4SH89"/>
<keyword evidence="2" id="KW-0645">Protease</keyword>
<feature type="non-terminal residue" evidence="2">
    <location>
        <position position="1"/>
    </location>
</feature>
<feature type="compositionally biased region" description="Low complexity" evidence="1">
    <location>
        <begin position="164"/>
        <end position="182"/>
    </location>
</feature>
<feature type="compositionally biased region" description="Basic residues" evidence="1">
    <location>
        <begin position="440"/>
        <end position="455"/>
    </location>
</feature>
<protein>
    <submittedName>
        <fullName evidence="2">Thermostable carboxypeptidase 1</fullName>
        <ecNumber evidence="2">3.4.17.19</ecNumber>
    </submittedName>
</protein>
<feature type="compositionally biased region" description="Gly residues" evidence="1">
    <location>
        <begin position="183"/>
        <end position="192"/>
    </location>
</feature>
<reference evidence="2" key="1">
    <citation type="submission" date="2020-02" db="EMBL/GenBank/DDBJ databases">
        <authorList>
            <person name="Meier V. D."/>
        </authorList>
    </citation>
    <scope>NUCLEOTIDE SEQUENCE</scope>
    <source>
        <strain evidence="2">AVDCRST_MAG69</strain>
    </source>
</reference>
<feature type="compositionally biased region" description="Basic residues" evidence="1">
    <location>
        <begin position="193"/>
        <end position="204"/>
    </location>
</feature>
<feature type="non-terminal residue" evidence="2">
    <location>
        <position position="517"/>
    </location>
</feature>
<feature type="compositionally biased region" description="Basic residues" evidence="1">
    <location>
        <begin position="110"/>
        <end position="163"/>
    </location>
</feature>
<feature type="compositionally biased region" description="Basic and acidic residues" evidence="1">
    <location>
        <begin position="355"/>
        <end position="377"/>
    </location>
</feature>
<feature type="region of interest" description="Disordered" evidence="1">
    <location>
        <begin position="335"/>
        <end position="517"/>
    </location>
</feature>
<feature type="compositionally biased region" description="Low complexity" evidence="1">
    <location>
        <begin position="60"/>
        <end position="85"/>
    </location>
</feature>
<organism evidence="2">
    <name type="scientific">uncultured Solirubrobacteraceae bacterium</name>
    <dbReference type="NCBI Taxonomy" id="1162706"/>
    <lineage>
        <taxon>Bacteria</taxon>
        <taxon>Bacillati</taxon>
        <taxon>Actinomycetota</taxon>
        <taxon>Thermoleophilia</taxon>
        <taxon>Solirubrobacterales</taxon>
        <taxon>Solirubrobacteraceae</taxon>
        <taxon>environmental samples</taxon>
    </lineage>
</organism>
<dbReference type="EMBL" id="CADCVP010000151">
    <property type="protein sequence ID" value="CAA9492205.1"/>
    <property type="molecule type" value="Genomic_DNA"/>
</dbReference>
<feature type="compositionally biased region" description="Basic residues" evidence="1">
    <location>
        <begin position="91"/>
        <end position="102"/>
    </location>
</feature>
<feature type="compositionally biased region" description="Low complexity" evidence="1">
    <location>
        <begin position="430"/>
        <end position="439"/>
    </location>
</feature>
<accession>A0A6J4SH89</accession>
<evidence type="ECO:0000256" key="1">
    <source>
        <dbReference type="SAM" id="MobiDB-lite"/>
    </source>
</evidence>
<feature type="region of interest" description="Disordered" evidence="1">
    <location>
        <begin position="286"/>
        <end position="305"/>
    </location>
</feature>
<feature type="compositionally biased region" description="Basic residues" evidence="1">
    <location>
        <begin position="395"/>
        <end position="417"/>
    </location>
</feature>
<gene>
    <name evidence="2" type="ORF">AVDCRST_MAG69-1422</name>
</gene>
<feature type="compositionally biased region" description="Low complexity" evidence="1">
    <location>
        <begin position="380"/>
        <end position="394"/>
    </location>
</feature>
<feature type="compositionally biased region" description="Low complexity" evidence="1">
    <location>
        <begin position="456"/>
        <end position="479"/>
    </location>
</feature>
<proteinExistence type="predicted"/>
<feature type="compositionally biased region" description="Basic and acidic residues" evidence="1">
    <location>
        <begin position="22"/>
        <end position="43"/>
    </location>
</feature>
<evidence type="ECO:0000313" key="2">
    <source>
        <dbReference type="EMBL" id="CAA9492205.1"/>
    </source>
</evidence>
<dbReference type="GO" id="GO:0004180">
    <property type="term" value="F:carboxypeptidase activity"/>
    <property type="evidence" value="ECO:0007669"/>
    <property type="project" value="UniProtKB-KW"/>
</dbReference>
<feature type="compositionally biased region" description="Basic residues" evidence="1">
    <location>
        <begin position="1"/>
        <end position="18"/>
    </location>
</feature>
<keyword evidence="2" id="KW-0121">Carboxypeptidase</keyword>
<keyword evidence="2" id="KW-0378">Hydrolase</keyword>